<comment type="caution">
    <text evidence="1">The sequence shown here is derived from an EMBL/GenBank/DDBJ whole genome shotgun (WGS) entry which is preliminary data.</text>
</comment>
<protein>
    <submittedName>
        <fullName evidence="1">Uncharacterized protein</fullName>
    </submittedName>
</protein>
<organism evidence="1 2">
    <name type="scientific">Legionella nautarum</name>
    <dbReference type="NCBI Taxonomy" id="45070"/>
    <lineage>
        <taxon>Bacteria</taxon>
        <taxon>Pseudomonadati</taxon>
        <taxon>Pseudomonadota</taxon>
        <taxon>Gammaproteobacteria</taxon>
        <taxon>Legionellales</taxon>
        <taxon>Legionellaceae</taxon>
        <taxon>Legionella</taxon>
    </lineage>
</organism>
<evidence type="ECO:0000313" key="2">
    <source>
        <dbReference type="Proteomes" id="UP000054725"/>
    </source>
</evidence>
<dbReference type="PATRIC" id="fig|45070.6.peg.1051"/>
<name>A0A0W0WUK6_9GAMM</name>
<dbReference type="AlphaFoldDB" id="A0A0W0WUK6"/>
<accession>A0A0W0WUK6</accession>
<sequence>MELDNNKSLLITKYPVPMKNGITEDLYSIVWGVTSNPSTKKFCNVEQSVKSTWPMPQEQNITKIDNTIKFIEFCCQIIEENQWDKNI</sequence>
<reference evidence="1 2" key="1">
    <citation type="submission" date="2015-11" db="EMBL/GenBank/DDBJ databases">
        <title>Genomic analysis of 38 Legionella species identifies large and diverse effector repertoires.</title>
        <authorList>
            <person name="Burstein D."/>
            <person name="Amaro F."/>
            <person name="Zusman T."/>
            <person name="Lifshitz Z."/>
            <person name="Cohen O."/>
            <person name="Gilbert J.A."/>
            <person name="Pupko T."/>
            <person name="Shuman H.A."/>
            <person name="Segal G."/>
        </authorList>
    </citation>
    <scope>NUCLEOTIDE SEQUENCE [LARGE SCALE GENOMIC DNA]</scope>
    <source>
        <strain evidence="1 2">ATCC 49506</strain>
    </source>
</reference>
<dbReference type="RefSeq" id="WP_058504039.1">
    <property type="nucleotide sequence ID" value="NZ_CAAAIF010000001.1"/>
</dbReference>
<dbReference type="EMBL" id="LNYO01000013">
    <property type="protein sequence ID" value="KTD36010.1"/>
    <property type="molecule type" value="Genomic_DNA"/>
</dbReference>
<keyword evidence="2" id="KW-1185">Reference proteome</keyword>
<proteinExistence type="predicted"/>
<gene>
    <name evidence="1" type="ORF">Lnau_0994</name>
</gene>
<evidence type="ECO:0000313" key="1">
    <source>
        <dbReference type="EMBL" id="KTD36010.1"/>
    </source>
</evidence>
<dbReference type="Proteomes" id="UP000054725">
    <property type="component" value="Unassembled WGS sequence"/>
</dbReference>